<proteinExistence type="predicted"/>
<evidence type="ECO:0000313" key="2">
    <source>
        <dbReference type="Proteomes" id="UP000509579"/>
    </source>
</evidence>
<dbReference type="RefSeq" id="WP_175503088.1">
    <property type="nucleotide sequence ID" value="NZ_CP054840.1"/>
</dbReference>
<evidence type="ECO:0000313" key="1">
    <source>
        <dbReference type="EMBL" id="QKV52187.1"/>
    </source>
</evidence>
<dbReference type="KEGG" id="aant:HUK68_04325"/>
<gene>
    <name evidence="1" type="ORF">HUK68_04325</name>
</gene>
<keyword evidence="2" id="KW-1185">Reference proteome</keyword>
<organism evidence="1 2">
    <name type="scientific">Comamonas antarctica</name>
    <dbReference type="NCBI Taxonomy" id="2743470"/>
    <lineage>
        <taxon>Bacteria</taxon>
        <taxon>Pseudomonadati</taxon>
        <taxon>Pseudomonadota</taxon>
        <taxon>Betaproteobacteria</taxon>
        <taxon>Burkholderiales</taxon>
        <taxon>Comamonadaceae</taxon>
        <taxon>Comamonas</taxon>
    </lineage>
</organism>
<accession>A0A6N1WYU1</accession>
<reference evidence="1 2" key="1">
    <citation type="submission" date="2020-06" db="EMBL/GenBank/DDBJ databases">
        <title>Acidovorax antarctica sp. nov., isolated from Corinth ice sheet soil, Antarctic Fields Peninsula.</title>
        <authorList>
            <person name="Xu Q."/>
            <person name="Peng F."/>
        </authorList>
    </citation>
    <scope>NUCLEOTIDE SEQUENCE [LARGE SCALE GENOMIC DNA]</scope>
    <source>
        <strain evidence="1 2">16-35-5</strain>
    </source>
</reference>
<sequence length="74" mass="8625">MAANTLTRHKPVPERKSRPFLPQPAFGSFAHPILQMAALHARPAFWRRGKNRRFQIFTRFSWPKKNTGNCLCPH</sequence>
<dbReference type="Proteomes" id="UP000509579">
    <property type="component" value="Chromosome"/>
</dbReference>
<name>A0A6N1WYU1_9BURK</name>
<dbReference type="AlphaFoldDB" id="A0A6N1WYU1"/>
<protein>
    <submittedName>
        <fullName evidence="1">Uncharacterized protein</fullName>
    </submittedName>
</protein>
<dbReference type="EMBL" id="CP054840">
    <property type="protein sequence ID" value="QKV52187.1"/>
    <property type="molecule type" value="Genomic_DNA"/>
</dbReference>